<proteinExistence type="predicted"/>
<geneLocation type="plasmid" evidence="2 3">
    <name>megaplasmid</name>
</geneLocation>
<sequence>MMPDDGDLKGSPFSFAGTRVTLAEMGTLWSVRTPLPRRRRGVGGVGVQALPAALSQFEALFPLTRPLSRKRERGANQGGKRTQKRVRTSQECVTVPCPES</sequence>
<dbReference type="HOGENOM" id="CLU_2303682_0_0_4"/>
<feature type="region of interest" description="Disordered" evidence="1">
    <location>
        <begin position="68"/>
        <end position="100"/>
    </location>
</feature>
<dbReference type="KEGG" id="rme:Rmet_6612"/>
<gene>
    <name evidence="2" type="ordered locus">Rmet_6612</name>
</gene>
<organism evidence="2 3">
    <name type="scientific">Cupriavidus metallidurans (strain ATCC 43123 / DSM 2839 / NBRC 102507 / CH34)</name>
    <name type="common">Ralstonia metallidurans</name>
    <dbReference type="NCBI Taxonomy" id="266264"/>
    <lineage>
        <taxon>Bacteria</taxon>
        <taxon>Pseudomonadati</taxon>
        <taxon>Pseudomonadota</taxon>
        <taxon>Betaproteobacteria</taxon>
        <taxon>Burkholderiales</taxon>
        <taxon>Burkholderiaceae</taxon>
        <taxon>Cupriavidus</taxon>
    </lineage>
</organism>
<dbReference type="AlphaFoldDB" id="D3DY41"/>
<dbReference type="Proteomes" id="UP000002429">
    <property type="component" value="Plasmid megaplasmid"/>
</dbReference>
<evidence type="ECO:0000313" key="2">
    <source>
        <dbReference type="EMBL" id="ADC45211.1"/>
    </source>
</evidence>
<protein>
    <submittedName>
        <fullName evidence="2">Uncharacterized protein</fullName>
    </submittedName>
</protein>
<accession>D3DY41</accession>
<keyword evidence="3" id="KW-1185">Reference proteome</keyword>
<name>D3DY41_CUPMC</name>
<evidence type="ECO:0000256" key="1">
    <source>
        <dbReference type="SAM" id="MobiDB-lite"/>
    </source>
</evidence>
<dbReference type="EMBL" id="CP000353">
    <property type="protein sequence ID" value="ADC45211.1"/>
    <property type="molecule type" value="Genomic_DNA"/>
</dbReference>
<keyword evidence="2" id="KW-0614">Plasmid</keyword>
<evidence type="ECO:0000313" key="3">
    <source>
        <dbReference type="Proteomes" id="UP000002429"/>
    </source>
</evidence>
<reference evidence="3" key="1">
    <citation type="journal article" date="2010" name="PLoS ONE">
        <title>The complete genome sequence of Cupriavidus metallidurans strain CH34, a master survivalist in harsh and anthropogenic environments.</title>
        <authorList>
            <person name="Janssen P.J."/>
            <person name="Van Houdt R."/>
            <person name="Moors H."/>
            <person name="Monsieurs P."/>
            <person name="Morin N."/>
            <person name="Michaux A."/>
            <person name="Benotmane M.A."/>
            <person name="Leys N."/>
            <person name="Vallaeys T."/>
            <person name="Lapidus A."/>
            <person name="Monchy S."/>
            <person name="Medigue C."/>
            <person name="Taghavi S."/>
            <person name="McCorkle S."/>
            <person name="Dunn J."/>
            <person name="van der Lelie D."/>
            <person name="Mergeay M."/>
        </authorList>
    </citation>
    <scope>NUCLEOTIDE SEQUENCE [LARGE SCALE GENOMIC DNA]</scope>
    <source>
        <strain evidence="3">ATCC 43123 / DSM 2839 / NBRC 102507 / CH34</strain>
    </source>
</reference>